<dbReference type="AlphaFoldDB" id="A0AAY5JYC6"/>
<reference evidence="1" key="2">
    <citation type="submission" date="2025-08" db="UniProtKB">
        <authorList>
            <consortium name="Ensembl"/>
        </authorList>
    </citation>
    <scope>IDENTIFICATION</scope>
</reference>
<proteinExistence type="predicted"/>
<dbReference type="Proteomes" id="UP000265140">
    <property type="component" value="Chromosome 4"/>
</dbReference>
<dbReference type="SUPFAM" id="SSF48726">
    <property type="entry name" value="Immunoglobulin"/>
    <property type="match status" value="1"/>
</dbReference>
<dbReference type="InterPro" id="IPR036179">
    <property type="entry name" value="Ig-like_dom_sf"/>
</dbReference>
<accession>A0AAY5JYC6</accession>
<reference evidence="1" key="3">
    <citation type="submission" date="2025-09" db="UniProtKB">
        <authorList>
            <consortium name="Ensembl"/>
        </authorList>
    </citation>
    <scope>IDENTIFICATION</scope>
</reference>
<sequence length="141" mass="16218">ESMPCRIKYYFHKCVFFTLYLGLESHCDVSKVGVHCYGALDGTVYLRLDIEYNEICLIKDPSGKPIELFKRKNKTNFMNGSLKHRSEFYFNNGTLKIRNIERSDAGEYSSETFNSSGITITSIRFQLSIEGKYPTVKTLIS</sequence>
<reference evidence="1 2" key="1">
    <citation type="submission" date="2020-02" db="EMBL/GenBank/DDBJ databases">
        <title>Esox lucius (northern pike) genome, fEsoLuc1, primary haplotype.</title>
        <authorList>
            <person name="Myers G."/>
            <person name="Karagic N."/>
            <person name="Meyer A."/>
            <person name="Pippel M."/>
            <person name="Reichard M."/>
            <person name="Winkler S."/>
            <person name="Tracey A."/>
            <person name="Sims Y."/>
            <person name="Howe K."/>
            <person name="Rhie A."/>
            <person name="Formenti G."/>
            <person name="Durbin R."/>
            <person name="Fedrigo O."/>
            <person name="Jarvis E.D."/>
        </authorList>
    </citation>
    <scope>NUCLEOTIDE SEQUENCE [LARGE SCALE GENOMIC DNA]</scope>
</reference>
<protein>
    <recommendedName>
        <fullName evidence="3">Immunoglobulin subtype domain-containing protein</fullName>
    </recommendedName>
</protein>
<name>A0AAY5JYC6_ESOLU</name>
<evidence type="ECO:0000313" key="2">
    <source>
        <dbReference type="Proteomes" id="UP000265140"/>
    </source>
</evidence>
<dbReference type="Gene3D" id="2.60.40.10">
    <property type="entry name" value="Immunoglobulins"/>
    <property type="match status" value="1"/>
</dbReference>
<dbReference type="Ensembl" id="ENSELUT00000096544.1">
    <property type="protein sequence ID" value="ENSELUP00000080730.1"/>
    <property type="gene ID" value="ENSELUG00000039700.1"/>
</dbReference>
<evidence type="ECO:0000313" key="1">
    <source>
        <dbReference type="Ensembl" id="ENSELUP00000080730.1"/>
    </source>
</evidence>
<organism evidence="1 2">
    <name type="scientific">Esox lucius</name>
    <name type="common">Northern pike</name>
    <dbReference type="NCBI Taxonomy" id="8010"/>
    <lineage>
        <taxon>Eukaryota</taxon>
        <taxon>Metazoa</taxon>
        <taxon>Chordata</taxon>
        <taxon>Craniata</taxon>
        <taxon>Vertebrata</taxon>
        <taxon>Euteleostomi</taxon>
        <taxon>Actinopterygii</taxon>
        <taxon>Neopterygii</taxon>
        <taxon>Teleostei</taxon>
        <taxon>Protacanthopterygii</taxon>
        <taxon>Esociformes</taxon>
        <taxon>Esocidae</taxon>
        <taxon>Esox</taxon>
    </lineage>
</organism>
<dbReference type="InterPro" id="IPR013783">
    <property type="entry name" value="Ig-like_fold"/>
</dbReference>
<keyword evidence="2" id="KW-1185">Reference proteome</keyword>
<dbReference type="GeneTree" id="ENSGT01100000264352"/>
<evidence type="ECO:0008006" key="3">
    <source>
        <dbReference type="Google" id="ProtNLM"/>
    </source>
</evidence>